<proteinExistence type="inferred from homology"/>
<feature type="transmembrane region" description="Helical" evidence="11">
    <location>
        <begin position="39"/>
        <end position="56"/>
    </location>
</feature>
<dbReference type="KEGG" id="amv:ACMV_07840"/>
<dbReference type="EC" id="7.1.1.-" evidence="11"/>
<keyword evidence="5 11" id="KW-0812">Transmembrane</keyword>
<keyword evidence="9 11" id="KW-0520">NAD</keyword>
<evidence type="ECO:0000313" key="13">
    <source>
        <dbReference type="Proteomes" id="UP000007100"/>
    </source>
</evidence>
<keyword evidence="10 11" id="KW-0472">Membrane</keyword>
<keyword evidence="12" id="KW-0560">Oxidoreductase</keyword>
<dbReference type="InterPro" id="IPR001133">
    <property type="entry name" value="NADH_UbQ_OxRdtase_chain4L/K"/>
</dbReference>
<dbReference type="EMBL" id="AP012035">
    <property type="protein sequence ID" value="BAJ80131.1"/>
    <property type="molecule type" value="Genomic_DNA"/>
</dbReference>
<dbReference type="PANTHER" id="PTHR11434:SF16">
    <property type="entry name" value="NADH-UBIQUINONE OXIDOREDUCTASE CHAIN 4L"/>
    <property type="match status" value="1"/>
</dbReference>
<dbReference type="GO" id="GO:0048038">
    <property type="term" value="F:quinone binding"/>
    <property type="evidence" value="ECO:0007669"/>
    <property type="project" value="UniProtKB-KW"/>
</dbReference>
<keyword evidence="6 11" id="KW-0874">Quinone</keyword>
<dbReference type="FunFam" id="1.10.287.3510:FF:000001">
    <property type="entry name" value="NADH-quinone oxidoreductase subunit K"/>
    <property type="match status" value="1"/>
</dbReference>
<dbReference type="GO" id="GO:0005886">
    <property type="term" value="C:plasma membrane"/>
    <property type="evidence" value="ECO:0007669"/>
    <property type="project" value="UniProtKB-SubCell"/>
</dbReference>
<comment type="function">
    <text evidence="1 11">NDH-1 shuttles electrons from NADH, via FMN and iron-sulfur (Fe-S) centers, to quinones in the respiratory chain. The immediate electron acceptor for the enzyme in this species is believed to be ubiquinone. Couples the redox reaction to proton translocation (for every two electrons transferred, four hydrogen ions are translocated across the cytoplasmic membrane), and thus conserves the redox energy in a proton gradient.</text>
</comment>
<comment type="subunit">
    <text evidence="11">NDH-1 is composed of 14 different subunits. Subunits NuoA, H, J, K, L, M, N constitute the membrane sector of the complex.</text>
</comment>
<evidence type="ECO:0000256" key="9">
    <source>
        <dbReference type="ARBA" id="ARBA00023027"/>
    </source>
</evidence>
<evidence type="ECO:0000256" key="10">
    <source>
        <dbReference type="ARBA" id="ARBA00023136"/>
    </source>
</evidence>
<dbReference type="Gene3D" id="1.10.287.3510">
    <property type="match status" value="1"/>
</dbReference>
<evidence type="ECO:0000256" key="7">
    <source>
        <dbReference type="ARBA" id="ARBA00022967"/>
    </source>
</evidence>
<dbReference type="GO" id="GO:0030964">
    <property type="term" value="C:NADH dehydrogenase complex"/>
    <property type="evidence" value="ECO:0007669"/>
    <property type="project" value="TreeGrafter"/>
</dbReference>
<dbReference type="OrthoDB" id="9801357at2"/>
<keyword evidence="13" id="KW-1185">Reference proteome</keyword>
<dbReference type="HOGENOM" id="CLU_144724_0_1_5"/>
<keyword evidence="11" id="KW-1003">Cell membrane</keyword>
<evidence type="ECO:0000256" key="4">
    <source>
        <dbReference type="ARBA" id="ARBA00022448"/>
    </source>
</evidence>
<evidence type="ECO:0000256" key="2">
    <source>
        <dbReference type="ARBA" id="ARBA00004141"/>
    </source>
</evidence>
<dbReference type="GO" id="GO:0042773">
    <property type="term" value="P:ATP synthesis coupled electron transport"/>
    <property type="evidence" value="ECO:0007669"/>
    <property type="project" value="InterPro"/>
</dbReference>
<comment type="catalytic activity">
    <reaction evidence="11">
        <text>a quinone + NADH + 5 H(+)(in) = a quinol + NAD(+) + 4 H(+)(out)</text>
        <dbReference type="Rhea" id="RHEA:57888"/>
        <dbReference type="ChEBI" id="CHEBI:15378"/>
        <dbReference type="ChEBI" id="CHEBI:24646"/>
        <dbReference type="ChEBI" id="CHEBI:57540"/>
        <dbReference type="ChEBI" id="CHEBI:57945"/>
        <dbReference type="ChEBI" id="CHEBI:132124"/>
    </reaction>
</comment>
<dbReference type="InterPro" id="IPR039428">
    <property type="entry name" value="NUOK/Mnh_C1-like"/>
</dbReference>
<accession>F0J582</accession>
<comment type="similarity">
    <text evidence="3 11">Belongs to the complex I subunit 4L family.</text>
</comment>
<organism evidence="12 13">
    <name type="scientific">Acidiphilium multivorum (strain DSM 11245 / JCM 8867 / NBRC 100883 / AIU 301)</name>
    <dbReference type="NCBI Taxonomy" id="926570"/>
    <lineage>
        <taxon>Bacteria</taxon>
        <taxon>Pseudomonadati</taxon>
        <taxon>Pseudomonadota</taxon>
        <taxon>Alphaproteobacteria</taxon>
        <taxon>Acetobacterales</taxon>
        <taxon>Acidocellaceae</taxon>
        <taxon>Acidiphilium</taxon>
    </lineage>
</organism>
<feature type="transmembrane region" description="Helical" evidence="11">
    <location>
        <begin position="6"/>
        <end position="27"/>
    </location>
</feature>
<evidence type="ECO:0000256" key="6">
    <source>
        <dbReference type="ARBA" id="ARBA00022719"/>
    </source>
</evidence>
<comment type="subcellular location">
    <subcellularLocation>
        <location evidence="11">Cell inner membrane</location>
        <topology evidence="11">Multi-pass membrane protein</topology>
    </subcellularLocation>
    <subcellularLocation>
        <location evidence="2">Membrane</location>
        <topology evidence="2">Multi-pass membrane protein</topology>
    </subcellularLocation>
</comment>
<evidence type="ECO:0000256" key="3">
    <source>
        <dbReference type="ARBA" id="ARBA00010519"/>
    </source>
</evidence>
<evidence type="ECO:0000313" key="12">
    <source>
        <dbReference type="EMBL" id="BAJ80131.1"/>
    </source>
</evidence>
<dbReference type="PANTHER" id="PTHR11434">
    <property type="entry name" value="NADH-UBIQUINONE OXIDOREDUCTASE SUBUNIT ND4L"/>
    <property type="match status" value="1"/>
</dbReference>
<keyword evidence="8 11" id="KW-1133">Transmembrane helix</keyword>
<dbReference type="Pfam" id="PF00420">
    <property type="entry name" value="Oxidored_q2"/>
    <property type="match status" value="1"/>
</dbReference>
<reference evidence="12 13" key="1">
    <citation type="submission" date="2010-12" db="EMBL/GenBank/DDBJ databases">
        <title>Whole genome sequence of Acidiphilium multivorum AIU301.</title>
        <authorList>
            <person name="Narita-Yamada S."/>
            <person name="Nakamura S."/>
            <person name="Ito N."/>
            <person name="Takarada H."/>
            <person name="Katano Y."/>
            <person name="Nakazawa H."/>
            <person name="Hosoyama A."/>
            <person name="Yamada R."/>
            <person name="Fujita N."/>
        </authorList>
    </citation>
    <scope>NUCLEOTIDE SEQUENCE [LARGE SCALE GENOMIC DNA]</scope>
    <source>
        <strain evidence="13">DSM 11245 / JCM 8867 / AIU301</strain>
    </source>
</reference>
<dbReference type="NCBIfam" id="NF004319">
    <property type="entry name" value="PRK05715.1-1"/>
    <property type="match status" value="1"/>
</dbReference>
<dbReference type="RefSeq" id="WP_007423368.1">
    <property type="nucleotide sequence ID" value="NC_015186.1"/>
</dbReference>
<evidence type="ECO:0000256" key="11">
    <source>
        <dbReference type="HAMAP-Rule" id="MF_01456"/>
    </source>
</evidence>
<keyword evidence="4 11" id="KW-0813">Transport</keyword>
<name>F0J582_ACIMA</name>
<evidence type="ECO:0000256" key="5">
    <source>
        <dbReference type="ARBA" id="ARBA00022692"/>
    </source>
</evidence>
<dbReference type="Proteomes" id="UP000007100">
    <property type="component" value="Chromosome"/>
</dbReference>
<keyword evidence="7 11" id="KW-1278">Translocase</keyword>
<protein>
    <recommendedName>
        <fullName evidence="11">NADH-quinone oxidoreductase subunit K</fullName>
        <ecNumber evidence="11">7.1.1.-</ecNumber>
    </recommendedName>
    <alternativeName>
        <fullName evidence="11">NADH dehydrogenase I subunit K</fullName>
    </alternativeName>
    <alternativeName>
        <fullName evidence="11">NDH-1 subunit K</fullName>
    </alternativeName>
</protein>
<sequence length="102" mass="10624">MATVPLGQGLLLAAVLFALGLVGVLVRRNLLFMLMSLEVMLNAAGVAFIVAGARWASPDGQIMFILVLTLAAAEVSVGLALILLMHRRIPTLDADAGDGLRG</sequence>
<dbReference type="HAMAP" id="MF_01456">
    <property type="entry name" value="NDH1_NuoK"/>
    <property type="match status" value="1"/>
</dbReference>
<evidence type="ECO:0000256" key="1">
    <source>
        <dbReference type="ARBA" id="ARBA00002378"/>
    </source>
</evidence>
<evidence type="ECO:0000256" key="8">
    <source>
        <dbReference type="ARBA" id="ARBA00022989"/>
    </source>
</evidence>
<dbReference type="GO" id="GO:0050136">
    <property type="term" value="F:NADH dehydrogenase (quinone) (non-electrogenic) activity"/>
    <property type="evidence" value="ECO:0007669"/>
    <property type="project" value="UniProtKB-UniRule"/>
</dbReference>
<dbReference type="NCBIfam" id="NF004320">
    <property type="entry name" value="PRK05715.1-2"/>
    <property type="match status" value="1"/>
</dbReference>
<keyword evidence="11" id="KW-0997">Cell inner membrane</keyword>
<feature type="transmembrane region" description="Helical" evidence="11">
    <location>
        <begin position="62"/>
        <end position="84"/>
    </location>
</feature>
<keyword evidence="11" id="KW-0830">Ubiquinone</keyword>
<dbReference type="AlphaFoldDB" id="F0J582"/>
<gene>
    <name evidence="11 12" type="primary">nuoK</name>
    <name evidence="12" type="ordered locus">ACMV_07840</name>
</gene>